<dbReference type="STRING" id="762982.HMPREF9442_03240"/>
<keyword evidence="2" id="KW-1185">Reference proteome</keyword>
<gene>
    <name evidence="1" type="ORF">HMPREF9442_03240</name>
</gene>
<dbReference type="HOGENOM" id="CLU_3101877_0_0_10"/>
<name>F3QYE6_9BACT</name>
<proteinExistence type="predicted"/>
<comment type="caution">
    <text evidence="1">The sequence shown here is derived from an EMBL/GenBank/DDBJ whole genome shotgun (WGS) entry which is preliminary data.</text>
</comment>
<dbReference type="Proteomes" id="UP000005546">
    <property type="component" value="Unassembled WGS sequence"/>
</dbReference>
<evidence type="ECO:0000313" key="1">
    <source>
        <dbReference type="EMBL" id="EGG50493.1"/>
    </source>
</evidence>
<accession>F3QYE6</accession>
<dbReference type="AlphaFoldDB" id="F3QYE6"/>
<dbReference type="EMBL" id="AFBR01000093">
    <property type="protein sequence ID" value="EGG50493.1"/>
    <property type="molecule type" value="Genomic_DNA"/>
</dbReference>
<evidence type="ECO:0000313" key="2">
    <source>
        <dbReference type="Proteomes" id="UP000005546"/>
    </source>
</evidence>
<reference evidence="1 2" key="1">
    <citation type="submission" date="2011-02" db="EMBL/GenBank/DDBJ databases">
        <authorList>
            <person name="Weinstock G."/>
            <person name="Sodergren E."/>
            <person name="Clifton S."/>
            <person name="Fulton L."/>
            <person name="Fulton B."/>
            <person name="Courtney L."/>
            <person name="Fronick C."/>
            <person name="Harrison M."/>
            <person name="Strong C."/>
            <person name="Farmer C."/>
            <person name="Delahaunty K."/>
            <person name="Markovic C."/>
            <person name="Hall O."/>
            <person name="Minx P."/>
            <person name="Tomlinson C."/>
            <person name="Mitreva M."/>
            <person name="Hou S."/>
            <person name="Chen J."/>
            <person name="Wollam A."/>
            <person name="Pepin K.H."/>
            <person name="Johnson M."/>
            <person name="Bhonagiri V."/>
            <person name="Zhang X."/>
            <person name="Suruliraj S."/>
            <person name="Warren W."/>
            <person name="Chinwalla A."/>
            <person name="Mardis E.R."/>
            <person name="Wilson R.K."/>
        </authorList>
    </citation>
    <scope>NUCLEOTIDE SEQUENCE [LARGE SCALE GENOMIC DNA]</scope>
    <source>
        <strain evidence="1 2">YIT 11841</strain>
    </source>
</reference>
<organism evidence="1 2">
    <name type="scientific">Paraprevotella xylaniphila YIT 11841</name>
    <dbReference type="NCBI Taxonomy" id="762982"/>
    <lineage>
        <taxon>Bacteria</taxon>
        <taxon>Pseudomonadati</taxon>
        <taxon>Bacteroidota</taxon>
        <taxon>Bacteroidia</taxon>
        <taxon>Bacteroidales</taxon>
        <taxon>Prevotellaceae</taxon>
        <taxon>Paraprevotella</taxon>
    </lineage>
</organism>
<protein>
    <submittedName>
        <fullName evidence="1">Uncharacterized protein</fullName>
    </submittedName>
</protein>
<sequence length="51" mass="6171">MRIKGAFGLLFLWGQALYGYTRKYLFCFFTARTVDEECYFFHLCTIKFQEP</sequence>